<dbReference type="Gene3D" id="3.40.50.1360">
    <property type="match status" value="1"/>
</dbReference>
<comment type="caution">
    <text evidence="7">The sequence shown here is derived from an EMBL/GenBank/DDBJ whole genome shotgun (WGS) entry which is preliminary data.</text>
</comment>
<evidence type="ECO:0000313" key="7">
    <source>
        <dbReference type="EMBL" id="CAG8513531.1"/>
    </source>
</evidence>
<dbReference type="GO" id="GO:0019262">
    <property type="term" value="P:N-acetylneuraminate catabolic process"/>
    <property type="evidence" value="ECO:0007669"/>
    <property type="project" value="TreeGrafter"/>
</dbReference>
<dbReference type="InterPro" id="IPR006148">
    <property type="entry name" value="Glc/Gal-6P_isomerase"/>
</dbReference>
<sequence>MWHHLFKHIDILPQNVHILDGNADDLEEECRQYEEKIKSFGGVELFLGADTKCSRNAGIGPDGHIAFNEPGSSLTSRTRVKTLAYETILANSRFFDGDISKVPRMALTVGVGTVMDSREVAIIITGAHKALALAKCVEEGLIVCDEDATLELHVKTVKYFKSIDHVIHDLIGTENVGLQGNTC</sequence>
<comment type="catalytic activity">
    <reaction evidence="1">
        <text>alpha-D-glucosamine 6-phosphate + H2O = beta-D-fructose 6-phosphate + NH4(+)</text>
        <dbReference type="Rhea" id="RHEA:12172"/>
        <dbReference type="ChEBI" id="CHEBI:15377"/>
        <dbReference type="ChEBI" id="CHEBI:28938"/>
        <dbReference type="ChEBI" id="CHEBI:57634"/>
        <dbReference type="ChEBI" id="CHEBI:75989"/>
        <dbReference type="EC" id="3.5.99.6"/>
    </reaction>
</comment>
<comment type="similarity">
    <text evidence="2">Belongs to the glucosamine/galactosamine-6-phosphate isomerase family.</text>
</comment>
<evidence type="ECO:0000256" key="2">
    <source>
        <dbReference type="ARBA" id="ARBA00005526"/>
    </source>
</evidence>
<evidence type="ECO:0000256" key="3">
    <source>
        <dbReference type="ARBA" id="ARBA00012680"/>
    </source>
</evidence>
<evidence type="ECO:0000256" key="4">
    <source>
        <dbReference type="ARBA" id="ARBA00022801"/>
    </source>
</evidence>
<feature type="domain" description="Glucosamine/galactosamine-6-phosphate isomerase" evidence="6">
    <location>
        <begin position="3"/>
        <end position="138"/>
    </location>
</feature>
<name>A0A9N9A184_9GLOM</name>
<dbReference type="SUPFAM" id="SSF100950">
    <property type="entry name" value="NagB/RpiA/CoA transferase-like"/>
    <property type="match status" value="1"/>
</dbReference>
<dbReference type="GO" id="GO:0005737">
    <property type="term" value="C:cytoplasm"/>
    <property type="evidence" value="ECO:0007669"/>
    <property type="project" value="TreeGrafter"/>
</dbReference>
<gene>
    <name evidence="7" type="ORF">RFULGI_LOCUS3010</name>
</gene>
<dbReference type="OrthoDB" id="7663298at2759"/>
<evidence type="ECO:0000259" key="6">
    <source>
        <dbReference type="Pfam" id="PF01182"/>
    </source>
</evidence>
<dbReference type="AlphaFoldDB" id="A0A9N9A184"/>
<dbReference type="PANTHER" id="PTHR11280">
    <property type="entry name" value="GLUCOSAMINE-6-PHOSPHATE ISOMERASE"/>
    <property type="match status" value="1"/>
</dbReference>
<dbReference type="CDD" id="cd01399">
    <property type="entry name" value="GlcN6P_deaminase"/>
    <property type="match status" value="1"/>
</dbReference>
<dbReference type="GO" id="GO:0006046">
    <property type="term" value="P:N-acetylglucosamine catabolic process"/>
    <property type="evidence" value="ECO:0007669"/>
    <property type="project" value="TreeGrafter"/>
</dbReference>
<dbReference type="EMBL" id="CAJVPZ010002467">
    <property type="protein sequence ID" value="CAG8513531.1"/>
    <property type="molecule type" value="Genomic_DNA"/>
</dbReference>
<accession>A0A9N9A184</accession>
<dbReference type="GO" id="GO:0004342">
    <property type="term" value="F:glucosamine-6-phosphate deaminase activity"/>
    <property type="evidence" value="ECO:0007669"/>
    <property type="project" value="UniProtKB-EC"/>
</dbReference>
<evidence type="ECO:0000313" key="8">
    <source>
        <dbReference type="Proteomes" id="UP000789396"/>
    </source>
</evidence>
<keyword evidence="4" id="KW-0378">Hydrolase</keyword>
<dbReference type="InterPro" id="IPR037171">
    <property type="entry name" value="NagB/RpiA_transferase-like"/>
</dbReference>
<dbReference type="InterPro" id="IPR004547">
    <property type="entry name" value="Glucosamine6P_isomerase"/>
</dbReference>
<keyword evidence="5" id="KW-0175">Coiled coil</keyword>
<organism evidence="7 8">
    <name type="scientific">Racocetra fulgida</name>
    <dbReference type="NCBI Taxonomy" id="60492"/>
    <lineage>
        <taxon>Eukaryota</taxon>
        <taxon>Fungi</taxon>
        <taxon>Fungi incertae sedis</taxon>
        <taxon>Mucoromycota</taxon>
        <taxon>Glomeromycotina</taxon>
        <taxon>Glomeromycetes</taxon>
        <taxon>Diversisporales</taxon>
        <taxon>Gigasporaceae</taxon>
        <taxon>Racocetra</taxon>
    </lineage>
</organism>
<dbReference type="EC" id="3.5.99.6" evidence="3"/>
<dbReference type="GO" id="GO:0005975">
    <property type="term" value="P:carbohydrate metabolic process"/>
    <property type="evidence" value="ECO:0007669"/>
    <property type="project" value="InterPro"/>
</dbReference>
<evidence type="ECO:0000256" key="1">
    <source>
        <dbReference type="ARBA" id="ARBA00000644"/>
    </source>
</evidence>
<dbReference type="Proteomes" id="UP000789396">
    <property type="component" value="Unassembled WGS sequence"/>
</dbReference>
<keyword evidence="8" id="KW-1185">Reference proteome</keyword>
<feature type="coiled-coil region" evidence="5">
    <location>
        <begin position="16"/>
        <end position="43"/>
    </location>
</feature>
<reference evidence="7" key="1">
    <citation type="submission" date="2021-06" db="EMBL/GenBank/DDBJ databases">
        <authorList>
            <person name="Kallberg Y."/>
            <person name="Tangrot J."/>
            <person name="Rosling A."/>
        </authorList>
    </citation>
    <scope>NUCLEOTIDE SEQUENCE</scope>
    <source>
        <strain evidence="7">IN212</strain>
    </source>
</reference>
<dbReference type="PANTHER" id="PTHR11280:SF5">
    <property type="entry name" value="GLUCOSAMINE-6-PHOSPHATE ISOMERASE"/>
    <property type="match status" value="1"/>
</dbReference>
<dbReference type="Pfam" id="PF01182">
    <property type="entry name" value="Glucosamine_iso"/>
    <property type="match status" value="1"/>
</dbReference>
<protein>
    <recommendedName>
        <fullName evidence="3">glucosamine-6-phosphate deaminase</fullName>
        <ecNumber evidence="3">3.5.99.6</ecNumber>
    </recommendedName>
</protein>
<dbReference type="GO" id="GO:0006043">
    <property type="term" value="P:glucosamine catabolic process"/>
    <property type="evidence" value="ECO:0007669"/>
    <property type="project" value="TreeGrafter"/>
</dbReference>
<dbReference type="GO" id="GO:0042802">
    <property type="term" value="F:identical protein binding"/>
    <property type="evidence" value="ECO:0007669"/>
    <property type="project" value="TreeGrafter"/>
</dbReference>
<evidence type="ECO:0000256" key="5">
    <source>
        <dbReference type="SAM" id="Coils"/>
    </source>
</evidence>
<proteinExistence type="inferred from homology"/>